<organism evidence="7 8">
    <name type="scientific">Vibrio cholerae</name>
    <dbReference type="NCBI Taxonomy" id="666"/>
    <lineage>
        <taxon>Bacteria</taxon>
        <taxon>Pseudomonadati</taxon>
        <taxon>Pseudomonadota</taxon>
        <taxon>Gammaproteobacteria</taxon>
        <taxon>Vibrionales</taxon>
        <taxon>Vibrionaceae</taxon>
        <taxon>Vibrio</taxon>
    </lineage>
</organism>
<evidence type="ECO:0000259" key="6">
    <source>
        <dbReference type="Pfam" id="PF00408"/>
    </source>
</evidence>
<evidence type="ECO:0000313" key="7">
    <source>
        <dbReference type="EMBL" id="CRZ89610.1"/>
    </source>
</evidence>
<proteinExistence type="predicted"/>
<dbReference type="Pfam" id="PF00408">
    <property type="entry name" value="PGM_PMM_IV"/>
    <property type="match status" value="1"/>
</dbReference>
<dbReference type="EMBL" id="CWOW01000002">
    <property type="protein sequence ID" value="CRZ89610.1"/>
    <property type="molecule type" value="Genomic_DNA"/>
</dbReference>
<feature type="domain" description="Alpha-D-phosphohexomutase C-terminal" evidence="6">
    <location>
        <begin position="26"/>
        <end position="54"/>
    </location>
</feature>
<dbReference type="GO" id="GO:0016868">
    <property type="term" value="F:intramolecular phosphotransferase activity"/>
    <property type="evidence" value="ECO:0007669"/>
    <property type="project" value="InterPro"/>
</dbReference>
<evidence type="ECO:0000256" key="4">
    <source>
        <dbReference type="ARBA" id="ARBA00022842"/>
    </source>
</evidence>
<dbReference type="PANTHER" id="PTHR43771">
    <property type="entry name" value="PHOSPHOMANNOMUTASE"/>
    <property type="match status" value="1"/>
</dbReference>
<evidence type="ECO:0000256" key="1">
    <source>
        <dbReference type="ARBA" id="ARBA00001946"/>
    </source>
</evidence>
<name>A0A655P115_VIBCL</name>
<keyword evidence="4" id="KW-0460">Magnesium</keyword>
<dbReference type="Gene3D" id="3.30.310.50">
    <property type="entry name" value="Alpha-D-phosphohexomutase, C-terminal domain"/>
    <property type="match status" value="1"/>
</dbReference>
<reference evidence="7 8" key="1">
    <citation type="submission" date="2015-07" db="EMBL/GenBank/DDBJ databases">
        <authorList>
            <consortium name="Pathogen Informatics"/>
        </authorList>
    </citation>
    <scope>NUCLEOTIDE SEQUENCE [LARGE SCALE GENOMIC DNA]</scope>
    <source>
        <strain evidence="7 8">A51</strain>
    </source>
</reference>
<protein>
    <submittedName>
        <fullName evidence="7">Phosphomannomutase</fullName>
    </submittedName>
</protein>
<keyword evidence="5" id="KW-0413">Isomerase</keyword>
<keyword evidence="2" id="KW-0597">Phosphoprotein</keyword>
<evidence type="ECO:0000256" key="5">
    <source>
        <dbReference type="ARBA" id="ARBA00023235"/>
    </source>
</evidence>
<accession>A0A655P115</accession>
<dbReference type="SUPFAM" id="SSF55957">
    <property type="entry name" value="Phosphoglucomutase, C-terminal domain"/>
    <property type="match status" value="1"/>
</dbReference>
<evidence type="ECO:0000256" key="3">
    <source>
        <dbReference type="ARBA" id="ARBA00022723"/>
    </source>
</evidence>
<dbReference type="PANTHER" id="PTHR43771:SF1">
    <property type="entry name" value="PHOSPHOMANNOMUTASE"/>
    <property type="match status" value="1"/>
</dbReference>
<sequence length="70" mass="8314">MEQVYLHYYENSIHFSAIDGISLEFEGWRFNLRDSNTEPLLRLNVESKQNIALMNDKVEELTKLIKKLDI</sequence>
<evidence type="ECO:0000256" key="2">
    <source>
        <dbReference type="ARBA" id="ARBA00022553"/>
    </source>
</evidence>
<dbReference type="InterPro" id="IPR036900">
    <property type="entry name" value="A-D-PHexomutase_C_sf"/>
</dbReference>
<dbReference type="AlphaFoldDB" id="A0A655P115"/>
<comment type="cofactor">
    <cofactor evidence="1">
        <name>Mg(2+)</name>
        <dbReference type="ChEBI" id="CHEBI:18420"/>
    </cofactor>
</comment>
<gene>
    <name evidence="7" type="ORF">ERS013165_00427</name>
</gene>
<keyword evidence="3" id="KW-0479">Metal-binding</keyword>
<dbReference type="GO" id="GO:0046872">
    <property type="term" value="F:metal ion binding"/>
    <property type="evidence" value="ECO:0007669"/>
    <property type="project" value="UniProtKB-KW"/>
</dbReference>
<dbReference type="Proteomes" id="UP000044806">
    <property type="component" value="Unassembled WGS sequence"/>
</dbReference>
<dbReference type="InterPro" id="IPR005843">
    <property type="entry name" value="A-D-PHexomutase_C"/>
</dbReference>
<evidence type="ECO:0000313" key="8">
    <source>
        <dbReference type="Proteomes" id="UP000044806"/>
    </source>
</evidence>